<dbReference type="GO" id="GO:0003676">
    <property type="term" value="F:nucleic acid binding"/>
    <property type="evidence" value="ECO:0007669"/>
    <property type="project" value="InterPro"/>
</dbReference>
<evidence type="ECO:0000313" key="2">
    <source>
        <dbReference type="Proteomes" id="UP000261340"/>
    </source>
</evidence>
<sequence>MPAKPTYKVIFLKEQALHLNYKHKLIKYRDDAPALSTMQRWAAQFKRGRMSVENDPRSGRPATATTQENIDLVMDDRHLTVNQIANAVVYFGGWHDLRRLIKSAPGWLWQVNLALFEANPTGFIEHFLTQDECWVHHFEPETKRQSMQWKHPSSPPPKKAKVVSSAWKVMVSVFWNAKGIVGEYYAILLRQLQKVIKSKWPGKLTKEVLFHQDNAPAHKSVAVMAAVHDCGFELVDHPPYSPDLAPCDYFLFTNMKKGLAGKQYRTDDEVISAVEHFFDGQDESFYTTGIQA</sequence>
<evidence type="ECO:0000313" key="1">
    <source>
        <dbReference type="Ensembl" id="ENSACIP00000025050.1"/>
    </source>
</evidence>
<protein>
    <recommendedName>
        <fullName evidence="3">Tc1-like transposase DDE domain-containing protein</fullName>
    </recommendedName>
</protein>
<dbReference type="STRING" id="61819.ENSACIP00000025050"/>
<dbReference type="InterPro" id="IPR001888">
    <property type="entry name" value="Transposase_1"/>
</dbReference>
<dbReference type="AlphaFoldDB" id="A0A3Q0SYF5"/>
<keyword evidence="2" id="KW-1185">Reference proteome</keyword>
<name>A0A3Q0SYF5_AMPCI</name>
<dbReference type="OMA" id="FRCGRED"/>
<dbReference type="PANTHER" id="PTHR46060">
    <property type="entry name" value="MARINER MOS1 TRANSPOSASE-LIKE PROTEIN"/>
    <property type="match status" value="1"/>
</dbReference>
<dbReference type="Gene3D" id="3.30.420.10">
    <property type="entry name" value="Ribonuclease H-like superfamily/Ribonuclease H"/>
    <property type="match status" value="1"/>
</dbReference>
<accession>A0A3Q0SYF5</accession>
<dbReference type="PANTHER" id="PTHR46060:SF1">
    <property type="entry name" value="MARINER MOS1 TRANSPOSASE-LIKE PROTEIN"/>
    <property type="match status" value="1"/>
</dbReference>
<dbReference type="Proteomes" id="UP000261340">
    <property type="component" value="Unplaced"/>
</dbReference>
<evidence type="ECO:0008006" key="3">
    <source>
        <dbReference type="Google" id="ProtNLM"/>
    </source>
</evidence>
<reference evidence="1" key="1">
    <citation type="submission" date="2025-08" db="UniProtKB">
        <authorList>
            <consortium name="Ensembl"/>
        </authorList>
    </citation>
    <scope>IDENTIFICATION</scope>
</reference>
<dbReference type="Ensembl" id="ENSACIT00000025703.1">
    <property type="protein sequence ID" value="ENSACIP00000025050.1"/>
    <property type="gene ID" value="ENSACIG00000019412.1"/>
</dbReference>
<dbReference type="GeneTree" id="ENSGT00940000164451"/>
<dbReference type="InterPro" id="IPR036397">
    <property type="entry name" value="RNaseH_sf"/>
</dbReference>
<proteinExistence type="predicted"/>
<reference evidence="1" key="2">
    <citation type="submission" date="2025-09" db="UniProtKB">
        <authorList>
            <consortium name="Ensembl"/>
        </authorList>
    </citation>
    <scope>IDENTIFICATION</scope>
</reference>
<dbReference type="Pfam" id="PF01359">
    <property type="entry name" value="Transposase_1"/>
    <property type="match status" value="1"/>
</dbReference>
<organism evidence="1 2">
    <name type="scientific">Amphilophus citrinellus</name>
    <name type="common">Midas cichlid</name>
    <name type="synonym">Cichlasoma citrinellum</name>
    <dbReference type="NCBI Taxonomy" id="61819"/>
    <lineage>
        <taxon>Eukaryota</taxon>
        <taxon>Metazoa</taxon>
        <taxon>Chordata</taxon>
        <taxon>Craniata</taxon>
        <taxon>Vertebrata</taxon>
        <taxon>Euteleostomi</taxon>
        <taxon>Actinopterygii</taxon>
        <taxon>Neopterygii</taxon>
        <taxon>Teleostei</taxon>
        <taxon>Neoteleostei</taxon>
        <taxon>Acanthomorphata</taxon>
        <taxon>Ovalentaria</taxon>
        <taxon>Cichlomorphae</taxon>
        <taxon>Cichliformes</taxon>
        <taxon>Cichlidae</taxon>
        <taxon>New World cichlids</taxon>
        <taxon>Cichlasomatinae</taxon>
        <taxon>Heroini</taxon>
        <taxon>Amphilophus</taxon>
    </lineage>
</organism>
<dbReference type="InterPro" id="IPR052709">
    <property type="entry name" value="Transposase-MT_Hybrid"/>
</dbReference>